<evidence type="ECO:0000256" key="18">
    <source>
        <dbReference type="ARBA" id="ARBA00048086"/>
    </source>
</evidence>
<dbReference type="GO" id="GO:0005777">
    <property type="term" value="C:peroxisome"/>
    <property type="evidence" value="ECO:0007669"/>
    <property type="project" value="UniProtKB-SubCell"/>
</dbReference>
<dbReference type="PANTHER" id="PTHR48083:SF13">
    <property type="entry name" value="ACYL-COA DEHYDROGENASE FAMILY MEMBER 11"/>
    <property type="match status" value="1"/>
</dbReference>
<evidence type="ECO:0000256" key="14">
    <source>
        <dbReference type="ARBA" id="ARBA00040622"/>
    </source>
</evidence>
<feature type="domain" description="Aminoglycoside phosphotransferase" evidence="24">
    <location>
        <begin position="413"/>
        <end position="658"/>
    </location>
</feature>
<comment type="subcellular location">
    <subcellularLocation>
        <location evidence="3">Mitochondrion membrane</location>
    </subcellularLocation>
    <subcellularLocation>
        <location evidence="2">Peroxisome</location>
    </subcellularLocation>
</comment>
<comment type="similarity">
    <text evidence="5">Belongs to the acyl-CoA dehydrogenase family.</text>
</comment>
<sequence length="1204" mass="132527">MSFFSNLSNMVKDPNVLSKVESIGNQLIDTHLSGKDGNNTDKDAIAAPAPEEAWEQTKHTNDDSTKKALFIGINYAGTQSELRAGCIKDVENLQRFVKDRCGFPENNLRQLTDDLQGENSPTRANILAGMRWLVENARPADGKDETICPVDYDTAGMITDDEMHSILCASLPAGVKLTAIFDCCHSGSALDLPFMYTVDGNLDIHQQDNRAVAAKHILNAGIHASRGRIWLMHCPGLDFLRGNSDKAKSGFQAGVEAYKAPASEKQGPVAETSVKDRTTAADVILLSGCKDTQTSADATIDGSATGAMSYAFIATMDKFSLDVTYQDLLKALREFMYSKYTQVPCLSAGRALTMKDPFCLSCQQNRLFVAKFNMEPDGAADVEPMRQPLDLVRLRSYLEKHFAMMGKNVGLSVHQFKHGQSNPTYLVEFGAQRMVLRKQPAGNILPSAHAVDREYRVMEVLLVTGMMPLLTWLQQALQTTAVPVPRMVAFCNDPSVLGTPFFLMEYVPGRVFKDPSLPNMTPMERYAIYHALIDVLATLHALDPLGDFGKAREYGQRVLRTWTRQYNAQMAVLVQHKIALGGEGDVKAVSDYLHGAVGSIPDESCLVHGDFRLDNVIFHPTEPRIVALLDWELSTVGHPLADVATLCSFYRVPATTSQMVHGLANRNLPRLGIPTEAHVVRTYCKRMLRYPVADATWRFYLSLVFFRLAVILQGVYARQVLGNASSAHAGAAKDCYLLFIQLGAAIGHEGGYNNDALSNNNMVNPSVFMGLPLSPHALQVYGKLQRFCDARVFPSESVHVAELAALKDAGRAWLEVPPIVETLKAEAKALGLWNLFLTKVTLPNGVTYGETLTNVEYALMCELMGRCVTLAPEVFNCAAPDTGNMEILSRFGTSEQQRRWLVPLCEGKIRSCFAMTERYVASSDATNVCTQVERCDDGYVINGDKWYISGAGDPRCQLIIVMGKIKSTEILSPFRQQSMILVPIDTPGVSLKRPMHVFGYDDAPHGHLEVSFRNVKVPLTSVLLGDGRGFEIAQARLGPGRIHHCMRAIGMAERCMELMVHRAKTRYAFQQLLAENPVVAATVAKSRWFVVCVVVPCKVAPWTCVCVRSELDSARLLTLHAAHEMDTKGNKAAAQAIAMIKIVAPNMAIKVCDRAVQIHGAAGVSQDFVLAYYLAALRTLRLADGPDEVHMRTIAKAEFVKSHL</sequence>
<evidence type="ECO:0000256" key="19">
    <source>
        <dbReference type="ARBA" id="ARBA00048395"/>
    </source>
</evidence>
<dbReference type="SUPFAM" id="SSF56645">
    <property type="entry name" value="Acyl-CoA dehydrogenase NM domain-like"/>
    <property type="match status" value="1"/>
</dbReference>
<evidence type="ECO:0000256" key="10">
    <source>
        <dbReference type="ARBA" id="ARBA00023002"/>
    </source>
</evidence>
<comment type="function">
    <text evidence="15">Acyl-CoA dehydrogenase, that exhibits maximal activity towards saturated C22-CoA. Probably participates in beta-oxydation and energy production but could also play a role in the metabolism of specific fatty acids to control fatty acids composition of cellular lipids in brain.</text>
</comment>
<evidence type="ECO:0000256" key="12">
    <source>
        <dbReference type="ARBA" id="ARBA00023136"/>
    </source>
</evidence>
<evidence type="ECO:0000256" key="16">
    <source>
        <dbReference type="ARBA" id="ARBA00047443"/>
    </source>
</evidence>
<evidence type="ECO:0000256" key="20">
    <source>
        <dbReference type="ARBA" id="ARBA00048399"/>
    </source>
</evidence>
<keyword evidence="11" id="KW-0443">Lipid metabolism</keyword>
<gene>
    <name evidence="27" type="ORF">DYB35_000185</name>
</gene>
<dbReference type="InterPro" id="IPR002575">
    <property type="entry name" value="Aminoglycoside_PTrfase"/>
</dbReference>
<evidence type="ECO:0000256" key="11">
    <source>
        <dbReference type="ARBA" id="ARBA00023098"/>
    </source>
</evidence>
<dbReference type="GO" id="GO:0031966">
    <property type="term" value="C:mitochondrial membrane"/>
    <property type="evidence" value="ECO:0007669"/>
    <property type="project" value="UniProtKB-SubCell"/>
</dbReference>
<dbReference type="Pfam" id="PF00441">
    <property type="entry name" value="Acyl-CoA_dh_1"/>
    <property type="match status" value="2"/>
</dbReference>
<dbReference type="AlphaFoldDB" id="A0A418CM19"/>
<dbReference type="VEuPathDB" id="FungiDB:H257_11874"/>
<evidence type="ECO:0000313" key="28">
    <source>
        <dbReference type="Proteomes" id="UP000285712"/>
    </source>
</evidence>
<dbReference type="GO" id="GO:0003995">
    <property type="term" value="F:acyl-CoA dehydrogenase activity"/>
    <property type="evidence" value="ECO:0007669"/>
    <property type="project" value="TreeGrafter"/>
</dbReference>
<feature type="domain" description="Acyl-CoA dehydrogenase/oxidase N-terminal" evidence="26">
    <location>
        <begin position="840"/>
        <end position="908"/>
    </location>
</feature>
<dbReference type="InterPro" id="IPR041726">
    <property type="entry name" value="ACAD10_11_N"/>
</dbReference>
<dbReference type="InterPro" id="IPR011009">
    <property type="entry name" value="Kinase-like_dom_sf"/>
</dbReference>
<dbReference type="Gene3D" id="3.30.200.20">
    <property type="entry name" value="Phosphorylase Kinase, domain 1"/>
    <property type="match status" value="1"/>
</dbReference>
<dbReference type="PANTHER" id="PTHR48083">
    <property type="entry name" value="MEDIUM-CHAIN SPECIFIC ACYL-COA DEHYDROGENASE, MITOCHONDRIAL-RELATED"/>
    <property type="match status" value="1"/>
</dbReference>
<evidence type="ECO:0000256" key="21">
    <source>
        <dbReference type="ARBA" id="ARBA00049140"/>
    </source>
</evidence>
<organism evidence="27 28">
    <name type="scientific">Aphanomyces astaci</name>
    <name type="common">Crayfish plague agent</name>
    <dbReference type="NCBI Taxonomy" id="112090"/>
    <lineage>
        <taxon>Eukaryota</taxon>
        <taxon>Sar</taxon>
        <taxon>Stramenopiles</taxon>
        <taxon>Oomycota</taxon>
        <taxon>Saprolegniomycetes</taxon>
        <taxon>Saprolegniales</taxon>
        <taxon>Verrucalvaceae</taxon>
        <taxon>Aphanomyces</taxon>
    </lineage>
</organism>
<evidence type="ECO:0000256" key="2">
    <source>
        <dbReference type="ARBA" id="ARBA00004275"/>
    </source>
</evidence>
<evidence type="ECO:0000256" key="4">
    <source>
        <dbReference type="ARBA" id="ARBA00005005"/>
    </source>
</evidence>
<evidence type="ECO:0000256" key="8">
    <source>
        <dbReference type="ARBA" id="ARBA00022827"/>
    </source>
</evidence>
<keyword evidence="9" id="KW-0276">Fatty acid metabolism</keyword>
<evidence type="ECO:0000256" key="9">
    <source>
        <dbReference type="ARBA" id="ARBA00022832"/>
    </source>
</evidence>
<comment type="catalytic activity">
    <reaction evidence="18">
        <text>tetracosanoyl-CoA + oxidized [electron-transfer flavoprotein] + H(+) = (2E)-tetracosenoyl-CoA + reduced [electron-transfer flavoprotein]</text>
        <dbReference type="Rhea" id="RHEA:47232"/>
        <dbReference type="Rhea" id="RHEA-COMP:10685"/>
        <dbReference type="Rhea" id="RHEA-COMP:10686"/>
        <dbReference type="ChEBI" id="CHEBI:15378"/>
        <dbReference type="ChEBI" id="CHEBI:57692"/>
        <dbReference type="ChEBI" id="CHEBI:58307"/>
        <dbReference type="ChEBI" id="CHEBI:65052"/>
        <dbReference type="ChEBI" id="CHEBI:74693"/>
    </reaction>
    <physiologicalReaction direction="left-to-right" evidence="18">
        <dbReference type="Rhea" id="RHEA:47233"/>
    </physiologicalReaction>
</comment>
<protein>
    <recommendedName>
        <fullName evidence="14">Acyl-CoA dehydrogenase family member 11</fullName>
    </recommendedName>
</protein>
<dbReference type="VEuPathDB" id="FungiDB:H257_11875"/>
<proteinExistence type="inferred from homology"/>
<comment type="catalytic activity">
    <reaction evidence="17">
        <text>docosanoyl-CoA + oxidized [electron-transfer flavoprotein] + H(+) = (2E)-docosenoyl-CoA + reduced [electron-transfer flavoprotein]</text>
        <dbReference type="Rhea" id="RHEA:47228"/>
        <dbReference type="Rhea" id="RHEA-COMP:10685"/>
        <dbReference type="Rhea" id="RHEA-COMP:10686"/>
        <dbReference type="ChEBI" id="CHEBI:15378"/>
        <dbReference type="ChEBI" id="CHEBI:57692"/>
        <dbReference type="ChEBI" id="CHEBI:58307"/>
        <dbReference type="ChEBI" id="CHEBI:65059"/>
        <dbReference type="ChEBI" id="CHEBI:74692"/>
    </reaction>
    <physiologicalReaction direction="left-to-right" evidence="17">
        <dbReference type="Rhea" id="RHEA:47229"/>
    </physiologicalReaction>
</comment>
<evidence type="ECO:0000256" key="7">
    <source>
        <dbReference type="ARBA" id="ARBA00022630"/>
    </source>
</evidence>
<comment type="subunit">
    <text evidence="6">Homodimer.</text>
</comment>
<name>A0A418CM19_APHAT</name>
<dbReference type="GO" id="GO:0033539">
    <property type="term" value="P:fatty acid beta-oxidation using acyl-CoA dehydrogenase"/>
    <property type="evidence" value="ECO:0007669"/>
    <property type="project" value="TreeGrafter"/>
</dbReference>
<dbReference type="Gene3D" id="1.20.140.10">
    <property type="entry name" value="Butyryl-CoA Dehydrogenase, subunit A, domain 3"/>
    <property type="match status" value="1"/>
</dbReference>
<dbReference type="GO" id="GO:0006508">
    <property type="term" value="P:proteolysis"/>
    <property type="evidence" value="ECO:0007669"/>
    <property type="project" value="InterPro"/>
</dbReference>
<dbReference type="CDD" id="cd05154">
    <property type="entry name" value="ACAD10_11_N-like"/>
    <property type="match status" value="1"/>
</dbReference>
<dbReference type="GO" id="GO:0050660">
    <property type="term" value="F:flavin adenine dinucleotide binding"/>
    <property type="evidence" value="ECO:0007669"/>
    <property type="project" value="InterPro"/>
</dbReference>
<comment type="cofactor">
    <cofactor evidence="1">
        <name>FAD</name>
        <dbReference type="ChEBI" id="CHEBI:57692"/>
    </cofactor>
</comment>
<dbReference type="InterPro" id="IPR050741">
    <property type="entry name" value="Acyl-CoA_dehydrogenase"/>
</dbReference>
<dbReference type="InterPro" id="IPR006091">
    <property type="entry name" value="Acyl-CoA_Oxase/DH_mid-dom"/>
</dbReference>
<reference evidence="27 28" key="1">
    <citation type="submission" date="2018-08" db="EMBL/GenBank/DDBJ databases">
        <title>Aphanomyces genome sequencing and annotation.</title>
        <authorList>
            <person name="Minardi D."/>
            <person name="Oidtmann B."/>
            <person name="Van Der Giezen M."/>
            <person name="Studholme D.J."/>
        </authorList>
    </citation>
    <scope>NUCLEOTIDE SEQUENCE [LARGE SCALE GENOMIC DNA]</scope>
    <source>
        <strain evidence="27 28">Sv</strain>
    </source>
</reference>
<dbReference type="Gene3D" id="1.10.540.10">
    <property type="entry name" value="Acyl-CoA dehydrogenase/oxidase, N-terminal domain"/>
    <property type="match status" value="1"/>
</dbReference>
<evidence type="ECO:0000256" key="3">
    <source>
        <dbReference type="ARBA" id="ARBA00004325"/>
    </source>
</evidence>
<dbReference type="SUPFAM" id="SSF56112">
    <property type="entry name" value="Protein kinase-like (PK-like)"/>
    <property type="match status" value="1"/>
</dbReference>
<keyword evidence="10" id="KW-0560">Oxidoreductase</keyword>
<evidence type="ECO:0000256" key="13">
    <source>
        <dbReference type="ARBA" id="ARBA00023140"/>
    </source>
</evidence>
<feature type="domain" description="Acyl-CoA oxidase/dehydrogenase middle" evidence="25">
    <location>
        <begin position="912"/>
        <end position="1010"/>
    </location>
</feature>
<dbReference type="EMBL" id="QUTG01007560">
    <property type="protein sequence ID" value="RHY82435.1"/>
    <property type="molecule type" value="Genomic_DNA"/>
</dbReference>
<dbReference type="InterPro" id="IPR046373">
    <property type="entry name" value="Acyl-CoA_Oxase/DH_mid-dom_sf"/>
</dbReference>
<evidence type="ECO:0000259" key="23">
    <source>
        <dbReference type="Pfam" id="PF00656"/>
    </source>
</evidence>
<dbReference type="InterPro" id="IPR037069">
    <property type="entry name" value="AcylCoA_DH/ox_N_sf"/>
</dbReference>
<feature type="domain" description="Acyl-CoA dehydrogenase/oxidase C-terminal" evidence="22">
    <location>
        <begin position="1027"/>
        <end position="1085"/>
    </location>
</feature>
<comment type="caution">
    <text evidence="27">The sequence shown here is derived from an EMBL/GenBank/DDBJ whole genome shotgun (WGS) entry which is preliminary data.</text>
</comment>
<comment type="pathway">
    <text evidence="4">Lipid metabolism; fatty acid beta-oxidation.</text>
</comment>
<dbReference type="InterPro" id="IPR009075">
    <property type="entry name" value="AcylCo_DH/oxidase_C"/>
</dbReference>
<feature type="domain" description="Peptidase C14 caspase" evidence="23">
    <location>
        <begin position="66"/>
        <end position="348"/>
    </location>
</feature>
<evidence type="ECO:0000259" key="24">
    <source>
        <dbReference type="Pfam" id="PF01636"/>
    </source>
</evidence>
<comment type="catalytic activity">
    <reaction evidence="16">
        <text>a 2,3-saturated acyl-CoA + oxidized [electron-transfer flavoprotein] + H(+) = a (2E)-enoyl-CoA + reduced [electron-transfer flavoprotein]</text>
        <dbReference type="Rhea" id="RHEA:44704"/>
        <dbReference type="Rhea" id="RHEA-COMP:10685"/>
        <dbReference type="Rhea" id="RHEA-COMP:10686"/>
        <dbReference type="ChEBI" id="CHEBI:15378"/>
        <dbReference type="ChEBI" id="CHEBI:57692"/>
        <dbReference type="ChEBI" id="CHEBI:58307"/>
        <dbReference type="ChEBI" id="CHEBI:58856"/>
        <dbReference type="ChEBI" id="CHEBI:65111"/>
    </reaction>
    <physiologicalReaction direction="left-to-right" evidence="16">
        <dbReference type="Rhea" id="RHEA:44705"/>
    </physiologicalReaction>
</comment>
<dbReference type="InterPro" id="IPR036250">
    <property type="entry name" value="AcylCo_DH-like_C"/>
</dbReference>
<dbReference type="Gene3D" id="3.40.50.12660">
    <property type="match status" value="3"/>
</dbReference>
<dbReference type="GO" id="GO:0004197">
    <property type="term" value="F:cysteine-type endopeptidase activity"/>
    <property type="evidence" value="ECO:0007669"/>
    <property type="project" value="InterPro"/>
</dbReference>
<comment type="catalytic activity">
    <reaction evidence="20">
        <text>hexacosanoyl-CoA + oxidized [electron-transfer flavoprotein] + H(+) = (2E)-hexacosenoyl-CoA + reduced [electron-transfer flavoprotein]</text>
        <dbReference type="Rhea" id="RHEA:48216"/>
        <dbReference type="Rhea" id="RHEA-COMP:10685"/>
        <dbReference type="Rhea" id="RHEA-COMP:10686"/>
        <dbReference type="ChEBI" id="CHEBI:15378"/>
        <dbReference type="ChEBI" id="CHEBI:57692"/>
        <dbReference type="ChEBI" id="CHEBI:58307"/>
        <dbReference type="ChEBI" id="CHEBI:64868"/>
        <dbReference type="ChEBI" id="CHEBI:74281"/>
    </reaction>
    <physiologicalReaction direction="left-to-right" evidence="20">
        <dbReference type="Rhea" id="RHEA:48217"/>
    </physiologicalReaction>
</comment>
<comment type="catalytic activity">
    <reaction evidence="21">
        <text>eicosanoyl-CoA + oxidized [electron-transfer flavoprotein] + H(+) = (2E)-eicosenoyl-CoA + reduced [electron-transfer flavoprotein]</text>
        <dbReference type="Rhea" id="RHEA:47236"/>
        <dbReference type="Rhea" id="RHEA-COMP:10685"/>
        <dbReference type="Rhea" id="RHEA-COMP:10686"/>
        <dbReference type="ChEBI" id="CHEBI:15378"/>
        <dbReference type="ChEBI" id="CHEBI:57380"/>
        <dbReference type="ChEBI" id="CHEBI:57692"/>
        <dbReference type="ChEBI" id="CHEBI:58307"/>
        <dbReference type="ChEBI" id="CHEBI:74691"/>
    </reaction>
    <physiologicalReaction direction="left-to-right" evidence="21">
        <dbReference type="Rhea" id="RHEA:47237"/>
    </physiologicalReaction>
</comment>
<evidence type="ECO:0000259" key="26">
    <source>
        <dbReference type="Pfam" id="PF02771"/>
    </source>
</evidence>
<dbReference type="Gene3D" id="3.90.1200.10">
    <property type="match status" value="1"/>
</dbReference>
<dbReference type="Pfam" id="PF00656">
    <property type="entry name" value="Peptidase_C14"/>
    <property type="match status" value="1"/>
</dbReference>
<evidence type="ECO:0000313" key="27">
    <source>
        <dbReference type="EMBL" id="RHY82435.1"/>
    </source>
</evidence>
<evidence type="ECO:0000256" key="1">
    <source>
        <dbReference type="ARBA" id="ARBA00001974"/>
    </source>
</evidence>
<evidence type="ECO:0000256" key="5">
    <source>
        <dbReference type="ARBA" id="ARBA00009347"/>
    </source>
</evidence>
<keyword evidence="12" id="KW-0472">Membrane</keyword>
<evidence type="ECO:0000256" key="6">
    <source>
        <dbReference type="ARBA" id="ARBA00011738"/>
    </source>
</evidence>
<keyword evidence="8" id="KW-0274">FAD</keyword>
<dbReference type="InterPro" id="IPR009100">
    <property type="entry name" value="AcylCoA_DH/oxidase_NM_dom_sf"/>
</dbReference>
<dbReference type="InterPro" id="IPR011600">
    <property type="entry name" value="Pept_C14_caspase"/>
</dbReference>
<comment type="catalytic activity">
    <reaction evidence="19">
        <text>tricosanoyl-CoA + oxidized [electron-transfer flavoprotein] + H(+) = (2E)-tricosenoyl-CoA + reduced [electron-transfer flavoprotein]</text>
        <dbReference type="Rhea" id="RHEA:48220"/>
        <dbReference type="Rhea" id="RHEA-COMP:10685"/>
        <dbReference type="Rhea" id="RHEA-COMP:10686"/>
        <dbReference type="ChEBI" id="CHEBI:15378"/>
        <dbReference type="ChEBI" id="CHEBI:57692"/>
        <dbReference type="ChEBI" id="CHEBI:58307"/>
        <dbReference type="ChEBI" id="CHEBI:90118"/>
        <dbReference type="ChEBI" id="CHEBI:90119"/>
    </reaction>
    <physiologicalReaction direction="left-to-right" evidence="19">
        <dbReference type="Rhea" id="RHEA:48221"/>
    </physiologicalReaction>
</comment>
<dbReference type="SUPFAM" id="SSF47203">
    <property type="entry name" value="Acyl-CoA dehydrogenase C-terminal domain-like"/>
    <property type="match status" value="1"/>
</dbReference>
<keyword evidence="13" id="KW-0576">Peroxisome</keyword>
<evidence type="ECO:0000256" key="15">
    <source>
        <dbReference type="ARBA" id="ARBA00046026"/>
    </source>
</evidence>
<evidence type="ECO:0000259" key="22">
    <source>
        <dbReference type="Pfam" id="PF00441"/>
    </source>
</evidence>
<dbReference type="Gene3D" id="2.40.110.10">
    <property type="entry name" value="Butyryl-CoA Dehydrogenase, subunit A, domain 2"/>
    <property type="match status" value="1"/>
</dbReference>
<accession>A0A418CM19</accession>
<feature type="domain" description="Acyl-CoA dehydrogenase/oxidase C-terminal" evidence="22">
    <location>
        <begin position="1108"/>
        <end position="1197"/>
    </location>
</feature>
<evidence type="ECO:0000259" key="25">
    <source>
        <dbReference type="Pfam" id="PF02770"/>
    </source>
</evidence>
<dbReference type="Pfam" id="PF02771">
    <property type="entry name" value="Acyl-CoA_dh_N"/>
    <property type="match status" value="1"/>
</dbReference>
<keyword evidence="7" id="KW-0285">Flavoprotein</keyword>
<dbReference type="Pfam" id="PF02770">
    <property type="entry name" value="Acyl-CoA_dh_M"/>
    <property type="match status" value="1"/>
</dbReference>
<dbReference type="InterPro" id="IPR013786">
    <property type="entry name" value="AcylCoA_DH/ox_N"/>
</dbReference>
<dbReference type="Pfam" id="PF01636">
    <property type="entry name" value="APH"/>
    <property type="match status" value="1"/>
</dbReference>
<dbReference type="Proteomes" id="UP000285712">
    <property type="component" value="Unassembled WGS sequence"/>
</dbReference>
<evidence type="ECO:0000256" key="17">
    <source>
        <dbReference type="ARBA" id="ARBA00048020"/>
    </source>
</evidence>